<accession>A0A498H0Y8</accession>
<organism evidence="1 2">
    <name type="scientific">Methanoculleus taiwanensis</name>
    <dbReference type="NCBI Taxonomy" id="1550565"/>
    <lineage>
        <taxon>Archaea</taxon>
        <taxon>Methanobacteriati</taxon>
        <taxon>Methanobacteriota</taxon>
        <taxon>Stenosarchaea group</taxon>
        <taxon>Methanomicrobia</taxon>
        <taxon>Methanomicrobiales</taxon>
        <taxon>Methanomicrobiaceae</taxon>
        <taxon>Methanoculleus</taxon>
    </lineage>
</organism>
<evidence type="ECO:0000313" key="2">
    <source>
        <dbReference type="Proteomes" id="UP000290932"/>
    </source>
</evidence>
<reference evidence="1 2" key="1">
    <citation type="journal article" date="2015" name="Int. J. Syst. Evol. Microbiol.">
        <title>Methanoculleus taiwanensis sp. nov., a methanogen isolated from deep marine sediment at the deformation front area near Taiwan.</title>
        <authorList>
            <person name="Weng C.Y."/>
            <person name="Chen S.C."/>
            <person name="Lai M.C."/>
            <person name="Wu S.Y."/>
            <person name="Lin S."/>
            <person name="Yang T.F."/>
            <person name="Chen P.C."/>
        </authorList>
    </citation>
    <scope>NUCLEOTIDE SEQUENCE [LARGE SCALE GENOMIC DNA]</scope>
    <source>
        <strain evidence="1 2">CYW4</strain>
    </source>
</reference>
<evidence type="ECO:0000313" key="1">
    <source>
        <dbReference type="EMBL" id="RXE56601.1"/>
    </source>
</evidence>
<evidence type="ECO:0008006" key="3">
    <source>
        <dbReference type="Google" id="ProtNLM"/>
    </source>
</evidence>
<sequence>MRRVMRKIGMASLLLVFCLAIIPGCTTQPDGASAPLVIPVETQSPAAELSGAPHPSFDHSVVSLQKHYRADGSCYWVATATITNTADVAGNGVVIRFKLVDDESGGIRSTGTEFVSRFGAGDTKRFTRELNGEGDRSYRLELETLYDIS</sequence>
<proteinExistence type="predicted"/>
<dbReference type="AlphaFoldDB" id="A0A498H0Y8"/>
<dbReference type="EMBL" id="LHQS01000002">
    <property type="protein sequence ID" value="RXE56601.1"/>
    <property type="molecule type" value="Genomic_DNA"/>
</dbReference>
<dbReference type="Proteomes" id="UP000290932">
    <property type="component" value="Unassembled WGS sequence"/>
</dbReference>
<gene>
    <name evidence="1" type="ORF">ABH15_09710</name>
</gene>
<protein>
    <recommendedName>
        <fullName evidence="3">DUF3426 domain-containing protein</fullName>
    </recommendedName>
</protein>
<keyword evidence="2" id="KW-1185">Reference proteome</keyword>
<comment type="caution">
    <text evidence="1">The sequence shown here is derived from an EMBL/GenBank/DDBJ whole genome shotgun (WGS) entry which is preliminary data.</text>
</comment>
<name>A0A498H0Y8_9EURY</name>